<dbReference type="EMBL" id="BDGG01000002">
    <property type="protein sequence ID" value="GAU92656.1"/>
    <property type="molecule type" value="Genomic_DNA"/>
</dbReference>
<gene>
    <name evidence="2" type="primary">RvY_04705-1</name>
    <name evidence="2" type="synonym">RvY_04705.1</name>
    <name evidence="2" type="ORF">RvY_04705</name>
</gene>
<keyword evidence="3" id="KW-1185">Reference proteome</keyword>
<dbReference type="Proteomes" id="UP000186922">
    <property type="component" value="Unassembled WGS sequence"/>
</dbReference>
<protein>
    <submittedName>
        <fullName evidence="2">Uncharacterized protein</fullName>
    </submittedName>
</protein>
<feature type="region of interest" description="Disordered" evidence="1">
    <location>
        <begin position="114"/>
        <end position="136"/>
    </location>
</feature>
<feature type="compositionally biased region" description="Polar residues" evidence="1">
    <location>
        <begin position="118"/>
        <end position="130"/>
    </location>
</feature>
<name>A0A1D1USK7_RAMVA</name>
<evidence type="ECO:0000313" key="2">
    <source>
        <dbReference type="EMBL" id="GAU92656.1"/>
    </source>
</evidence>
<comment type="caution">
    <text evidence="2">The sequence shown here is derived from an EMBL/GenBank/DDBJ whole genome shotgun (WGS) entry which is preliminary data.</text>
</comment>
<sequence length="148" mass="17364">MDPRCVRLPSQWGFGDDRHQVASAEVLQGKRSRAVRTEHHEYVGQFMRGKAKSQTRNKDVFLSETRERQIESSRLKPYFIVKYVTEKQSSKGWSIFLCRISLIKSRTFHLYRRVRQDGPQTSSNQPSRGRNWNRGYNCGGYTGEQGYR</sequence>
<proteinExistence type="predicted"/>
<evidence type="ECO:0000256" key="1">
    <source>
        <dbReference type="SAM" id="MobiDB-lite"/>
    </source>
</evidence>
<accession>A0A1D1USK7</accession>
<dbReference type="AlphaFoldDB" id="A0A1D1USK7"/>
<reference evidence="2 3" key="1">
    <citation type="journal article" date="2016" name="Nat. Commun.">
        <title>Extremotolerant tardigrade genome and improved radiotolerance of human cultured cells by tardigrade-unique protein.</title>
        <authorList>
            <person name="Hashimoto T."/>
            <person name="Horikawa D.D."/>
            <person name="Saito Y."/>
            <person name="Kuwahara H."/>
            <person name="Kozuka-Hata H."/>
            <person name="Shin-I T."/>
            <person name="Minakuchi Y."/>
            <person name="Ohishi K."/>
            <person name="Motoyama A."/>
            <person name="Aizu T."/>
            <person name="Enomoto A."/>
            <person name="Kondo K."/>
            <person name="Tanaka S."/>
            <person name="Hara Y."/>
            <person name="Koshikawa S."/>
            <person name="Sagara H."/>
            <person name="Miura T."/>
            <person name="Yokobori S."/>
            <person name="Miyagawa K."/>
            <person name="Suzuki Y."/>
            <person name="Kubo T."/>
            <person name="Oyama M."/>
            <person name="Kohara Y."/>
            <person name="Fujiyama A."/>
            <person name="Arakawa K."/>
            <person name="Katayama T."/>
            <person name="Toyoda A."/>
            <person name="Kunieda T."/>
        </authorList>
    </citation>
    <scope>NUCLEOTIDE SEQUENCE [LARGE SCALE GENOMIC DNA]</scope>
    <source>
        <strain evidence="2 3">YOKOZUNA-1</strain>
    </source>
</reference>
<organism evidence="2 3">
    <name type="scientific">Ramazzottius varieornatus</name>
    <name type="common">Water bear</name>
    <name type="synonym">Tardigrade</name>
    <dbReference type="NCBI Taxonomy" id="947166"/>
    <lineage>
        <taxon>Eukaryota</taxon>
        <taxon>Metazoa</taxon>
        <taxon>Ecdysozoa</taxon>
        <taxon>Tardigrada</taxon>
        <taxon>Eutardigrada</taxon>
        <taxon>Parachela</taxon>
        <taxon>Hypsibioidea</taxon>
        <taxon>Ramazzottiidae</taxon>
        <taxon>Ramazzottius</taxon>
    </lineage>
</organism>
<evidence type="ECO:0000313" key="3">
    <source>
        <dbReference type="Proteomes" id="UP000186922"/>
    </source>
</evidence>